<comment type="caution">
    <text evidence="2">The sequence shown here is derived from an EMBL/GenBank/DDBJ whole genome shotgun (WGS) entry which is preliminary data.</text>
</comment>
<feature type="domain" description="Cupin type-2" evidence="1">
    <location>
        <begin position="58"/>
        <end position="115"/>
    </location>
</feature>
<protein>
    <recommendedName>
        <fullName evidence="1">Cupin type-2 domain-containing protein</fullName>
    </recommendedName>
</protein>
<gene>
    <name evidence="2" type="ORF">BHE75_02003</name>
</gene>
<dbReference type="InterPro" id="IPR014710">
    <property type="entry name" value="RmlC-like_jellyroll"/>
</dbReference>
<dbReference type="RefSeq" id="WP_015460385.1">
    <property type="nucleotide sequence ID" value="NZ_MIPT01000001.1"/>
</dbReference>
<dbReference type="InterPro" id="IPR013096">
    <property type="entry name" value="Cupin_2"/>
</dbReference>
<organism evidence="2 3">
    <name type="scientific">Edaphosphingomonas haloaromaticamans</name>
    <dbReference type="NCBI Taxonomy" id="653954"/>
    <lineage>
        <taxon>Bacteria</taxon>
        <taxon>Pseudomonadati</taxon>
        <taxon>Pseudomonadota</taxon>
        <taxon>Alphaproteobacteria</taxon>
        <taxon>Sphingomonadales</taxon>
        <taxon>Rhizorhabdaceae</taxon>
        <taxon>Edaphosphingomonas</taxon>
    </lineage>
</organism>
<dbReference type="SUPFAM" id="SSF51182">
    <property type="entry name" value="RmlC-like cupins"/>
    <property type="match status" value="1"/>
</dbReference>
<dbReference type="Pfam" id="PF07883">
    <property type="entry name" value="Cupin_2"/>
    <property type="match status" value="1"/>
</dbReference>
<proteinExistence type="predicted"/>
<reference evidence="2 3" key="1">
    <citation type="submission" date="2016-09" db="EMBL/GenBank/DDBJ databases">
        <title>Metabolic pathway, cell adaptation mechanisms and a novel monoxygenase revealed through proteogenomic-transcription analysis of a Sphingomonas haloaromaticamans strain degrading the fungicide ortho-phenylphenol.</title>
        <authorList>
            <person name="Perruchon C."/>
            <person name="Papadopoulou E.S."/>
            <person name="Rousidou C."/>
            <person name="Vasileiadis S."/>
            <person name="Tanou G."/>
            <person name="Amoutzias G."/>
            <person name="Molassiotis A."/>
            <person name="Karpouzas D.G."/>
        </authorList>
    </citation>
    <scope>NUCLEOTIDE SEQUENCE [LARGE SCALE GENOMIC DNA]</scope>
    <source>
        <strain evidence="2 3">P3</strain>
    </source>
</reference>
<evidence type="ECO:0000259" key="1">
    <source>
        <dbReference type="Pfam" id="PF07883"/>
    </source>
</evidence>
<sequence length="131" mass="14675">MGVTLFDPLGTLVRLDVDGRADALPRSPDAWRQVNRAKASRVLGMSEPKRPEDLHPDNWEMHPDGDEILHLVEGDIDLVVEDESGEILLPLARGQSCVVERGTWHRLLLRAPSRLMFLTPAGGTRMRPHEV</sequence>
<dbReference type="Proteomes" id="UP000179467">
    <property type="component" value="Unassembled WGS sequence"/>
</dbReference>
<dbReference type="AlphaFoldDB" id="A0A1S1HCQ8"/>
<dbReference type="EMBL" id="MIPT01000001">
    <property type="protein sequence ID" value="OHT20009.1"/>
    <property type="molecule type" value="Genomic_DNA"/>
</dbReference>
<evidence type="ECO:0000313" key="3">
    <source>
        <dbReference type="Proteomes" id="UP000179467"/>
    </source>
</evidence>
<accession>A0A1S1HCQ8</accession>
<name>A0A1S1HCQ8_9SPHN</name>
<evidence type="ECO:0000313" key="2">
    <source>
        <dbReference type="EMBL" id="OHT20009.1"/>
    </source>
</evidence>
<keyword evidence="3" id="KW-1185">Reference proteome</keyword>
<dbReference type="Gene3D" id="2.60.120.10">
    <property type="entry name" value="Jelly Rolls"/>
    <property type="match status" value="1"/>
</dbReference>
<dbReference type="InterPro" id="IPR011051">
    <property type="entry name" value="RmlC_Cupin_sf"/>
</dbReference>